<evidence type="ECO:0000256" key="1">
    <source>
        <dbReference type="ARBA" id="ARBA00001933"/>
    </source>
</evidence>
<dbReference type="InterPro" id="IPR015421">
    <property type="entry name" value="PyrdxlP-dep_Trfase_major"/>
</dbReference>
<keyword evidence="5 7" id="KW-0456">Lyase</keyword>
<comment type="caution">
    <text evidence="8">The sequence shown here is derived from an EMBL/GenBank/DDBJ whole genome shotgun (WGS) entry which is preliminary data.</text>
</comment>
<comment type="cofactor">
    <cofactor evidence="1 6 7">
        <name>pyridoxal 5'-phosphate</name>
        <dbReference type="ChEBI" id="CHEBI:597326"/>
    </cofactor>
</comment>
<evidence type="ECO:0000256" key="5">
    <source>
        <dbReference type="ARBA" id="ARBA00023239"/>
    </source>
</evidence>
<dbReference type="Gene3D" id="3.40.640.10">
    <property type="entry name" value="Type I PLP-dependent aspartate aminotransferase-like (Major domain)"/>
    <property type="match status" value="1"/>
</dbReference>
<dbReference type="GO" id="GO:0004058">
    <property type="term" value="F:aromatic-L-amino-acid decarboxylase activity"/>
    <property type="evidence" value="ECO:0007669"/>
    <property type="project" value="UniProtKB-ARBA"/>
</dbReference>
<dbReference type="PANTHER" id="PTHR45677">
    <property type="entry name" value="GLUTAMATE DECARBOXYLASE-RELATED"/>
    <property type="match status" value="1"/>
</dbReference>
<evidence type="ECO:0000256" key="3">
    <source>
        <dbReference type="ARBA" id="ARBA00022793"/>
    </source>
</evidence>
<organism evidence="8 9">
    <name type="scientific">Cytobacillus firmus</name>
    <name type="common">Bacillus firmus</name>
    <dbReference type="NCBI Taxonomy" id="1399"/>
    <lineage>
        <taxon>Bacteria</taxon>
        <taxon>Bacillati</taxon>
        <taxon>Bacillota</taxon>
        <taxon>Bacilli</taxon>
        <taxon>Bacillales</taxon>
        <taxon>Bacillaceae</taxon>
        <taxon>Cytobacillus</taxon>
    </lineage>
</organism>
<evidence type="ECO:0000256" key="6">
    <source>
        <dbReference type="PIRSR" id="PIRSR602129-50"/>
    </source>
</evidence>
<name>A0A366K4J3_CYTFI</name>
<gene>
    <name evidence="8" type="ORF">DFO70_101471</name>
</gene>
<dbReference type="GO" id="GO:0019752">
    <property type="term" value="P:carboxylic acid metabolic process"/>
    <property type="evidence" value="ECO:0007669"/>
    <property type="project" value="InterPro"/>
</dbReference>
<evidence type="ECO:0000256" key="7">
    <source>
        <dbReference type="RuleBase" id="RU000382"/>
    </source>
</evidence>
<keyword evidence="4 6" id="KW-0663">Pyridoxal phosphate</keyword>
<protein>
    <submittedName>
        <fullName evidence="8">L-2,4-diaminobutyrate decarboxylase</fullName>
    </submittedName>
</protein>
<dbReference type="Gene3D" id="3.90.1150.10">
    <property type="entry name" value="Aspartate Aminotransferase, domain 1"/>
    <property type="match status" value="1"/>
</dbReference>
<feature type="modified residue" description="N6-(pyridoxal phosphate)lysine" evidence="6">
    <location>
        <position position="312"/>
    </location>
</feature>
<dbReference type="GO" id="GO:0030170">
    <property type="term" value="F:pyridoxal phosphate binding"/>
    <property type="evidence" value="ECO:0007669"/>
    <property type="project" value="InterPro"/>
</dbReference>
<evidence type="ECO:0000313" key="9">
    <source>
        <dbReference type="Proteomes" id="UP000252731"/>
    </source>
</evidence>
<dbReference type="CDD" id="cd06450">
    <property type="entry name" value="DOPA_deC_like"/>
    <property type="match status" value="1"/>
</dbReference>
<dbReference type="Pfam" id="PF00282">
    <property type="entry name" value="Pyridoxal_deC"/>
    <property type="match status" value="1"/>
</dbReference>
<comment type="similarity">
    <text evidence="2 7">Belongs to the group II decarboxylase family.</text>
</comment>
<dbReference type="InterPro" id="IPR002129">
    <property type="entry name" value="PyrdxlP-dep_de-COase"/>
</dbReference>
<dbReference type="RefSeq" id="WP_113881161.1">
    <property type="nucleotide sequence ID" value="NZ_QNSF01000001.1"/>
</dbReference>
<sequence length="490" mass="54751">MNQFKDYFLSQHAESQNSFQRILSETQNLLSEFYRQQPKVFNGKKAEEIEKEIALLTNSSINGESPSLVLKEIMEKVVSNSIHVTHPGSMAHLHCPTLIPAIAAELIIAVLNQSMDSWDQSTAATYLEEKLVKWLAEKLLLADSADGTFTSGGTQSNYMGLLLARDHFCQSQWNWDVKKLGLPAEAHKLRILCSEKAHFTVSKSASQLGLGEQAVVKIKTDAHMRMCVSTLKKEIQRLKSSGYYPMCIAATCGTTDFGSIDALGELTEAASENGMWLHVDAAYGGALVLSKKHCGKLAGINLADSVTIDFHKMFYQPISCGAFFVKNKSSFQYLSYHADYLNPEEEDLDHLVNKSVQTTRRFDALKLYMSLRIVGERDFSCMIDHTIELAKQTALWLKETSGIEVINSEPELNAIVFRFTDEKDADGLNLHIYKKLLYSGEGLIAKTKINGSQYLKFTLLNPQTTMAEVKLAVESLSQSAKEYKQKEEAL</sequence>
<keyword evidence="9" id="KW-1185">Reference proteome</keyword>
<proteinExistence type="inferred from homology"/>
<dbReference type="OrthoDB" id="9803665at2"/>
<dbReference type="Gene3D" id="1.20.1650.10">
    <property type="entry name" value="PLP-dependent transferases"/>
    <property type="match status" value="1"/>
</dbReference>
<evidence type="ECO:0000256" key="2">
    <source>
        <dbReference type="ARBA" id="ARBA00009533"/>
    </source>
</evidence>
<reference evidence="8 9" key="1">
    <citation type="submission" date="2018-06" db="EMBL/GenBank/DDBJ databases">
        <title>Freshwater and sediment microbial communities from various areas in North America, analyzing microbe dynamics in response to fracking.</title>
        <authorList>
            <person name="Lamendella R."/>
        </authorList>
    </citation>
    <scope>NUCLEOTIDE SEQUENCE [LARGE SCALE GENOMIC DNA]</scope>
    <source>
        <strain evidence="8 9">14_TX</strain>
    </source>
</reference>
<dbReference type="InterPro" id="IPR021115">
    <property type="entry name" value="Pyridoxal-P_BS"/>
</dbReference>
<accession>A0A366K4J3</accession>
<dbReference type="PANTHER" id="PTHR45677:SF8">
    <property type="entry name" value="CYSTEINE SULFINIC ACID DECARBOXYLASE"/>
    <property type="match status" value="1"/>
</dbReference>
<dbReference type="InterPro" id="IPR015424">
    <property type="entry name" value="PyrdxlP-dep_Trfase"/>
</dbReference>
<keyword evidence="3" id="KW-0210">Decarboxylase</keyword>
<dbReference type="EMBL" id="QNSF01000001">
    <property type="protein sequence ID" value="RBP96655.1"/>
    <property type="molecule type" value="Genomic_DNA"/>
</dbReference>
<dbReference type="InterPro" id="IPR015422">
    <property type="entry name" value="PyrdxlP-dep_Trfase_small"/>
</dbReference>
<dbReference type="AlphaFoldDB" id="A0A366K4J3"/>
<dbReference type="SUPFAM" id="SSF53383">
    <property type="entry name" value="PLP-dependent transferases"/>
    <property type="match status" value="1"/>
</dbReference>
<evidence type="ECO:0000313" key="8">
    <source>
        <dbReference type="EMBL" id="RBP96655.1"/>
    </source>
</evidence>
<dbReference type="PROSITE" id="PS00392">
    <property type="entry name" value="DDC_GAD_HDC_YDC"/>
    <property type="match status" value="1"/>
</dbReference>
<evidence type="ECO:0000256" key="4">
    <source>
        <dbReference type="ARBA" id="ARBA00022898"/>
    </source>
</evidence>
<dbReference type="GO" id="GO:0005737">
    <property type="term" value="C:cytoplasm"/>
    <property type="evidence" value="ECO:0007669"/>
    <property type="project" value="TreeGrafter"/>
</dbReference>
<dbReference type="Proteomes" id="UP000252731">
    <property type="component" value="Unassembled WGS sequence"/>
</dbReference>